<evidence type="ECO:0000313" key="1">
    <source>
        <dbReference type="EMBL" id="VDO83653.1"/>
    </source>
</evidence>
<accession>A0A183LYI4</accession>
<name>A0A183LYI4_9TREM</name>
<dbReference type="EMBL" id="UZAI01003993">
    <property type="protein sequence ID" value="VDO83653.1"/>
    <property type="molecule type" value="Genomic_DNA"/>
</dbReference>
<protein>
    <submittedName>
        <fullName evidence="1">Uncharacterized protein</fullName>
    </submittedName>
</protein>
<sequence length="80" mass="8985">MKDAARKPLEALLNYSQAKGVYEEQLEEQLGSHVGDRHTEATWNDIQKSVETDVMSVSTVNREVREKHWISATSTAVRGA</sequence>
<gene>
    <name evidence="1" type="ORF">SMRZ_LOCUS8859</name>
</gene>
<keyword evidence="2" id="KW-1185">Reference proteome</keyword>
<proteinExistence type="predicted"/>
<reference evidence="1 2" key="1">
    <citation type="submission" date="2018-11" db="EMBL/GenBank/DDBJ databases">
        <authorList>
            <consortium name="Pathogen Informatics"/>
        </authorList>
    </citation>
    <scope>NUCLEOTIDE SEQUENCE [LARGE SCALE GENOMIC DNA]</scope>
    <source>
        <strain evidence="1 2">Zambia</strain>
    </source>
</reference>
<dbReference type="Proteomes" id="UP000277204">
    <property type="component" value="Unassembled WGS sequence"/>
</dbReference>
<organism evidence="1 2">
    <name type="scientific">Schistosoma margrebowiei</name>
    <dbReference type="NCBI Taxonomy" id="48269"/>
    <lineage>
        <taxon>Eukaryota</taxon>
        <taxon>Metazoa</taxon>
        <taxon>Spiralia</taxon>
        <taxon>Lophotrochozoa</taxon>
        <taxon>Platyhelminthes</taxon>
        <taxon>Trematoda</taxon>
        <taxon>Digenea</taxon>
        <taxon>Strigeidida</taxon>
        <taxon>Schistosomatoidea</taxon>
        <taxon>Schistosomatidae</taxon>
        <taxon>Schistosoma</taxon>
    </lineage>
</organism>
<evidence type="ECO:0000313" key="2">
    <source>
        <dbReference type="Proteomes" id="UP000277204"/>
    </source>
</evidence>
<dbReference type="AlphaFoldDB" id="A0A183LYI4"/>